<sequence>MYKPMPTAAKPTFNTRSVSVISPVLSPEPSLLHCLESYLVNDPLEILLITRVSHEANLKAALGGAWFDTTKVRIIIADDSMPGMRGQIATGFLQARGAITAKVDSHVLWGPSYLANLLPCFEDPTVGTATGAFSTRIAPYRQNRDSITPAEVSSTRAVFGSLRTAKVDAFAAYCWRWIVCGASYLVRTAPVQRPAFTQAFLYDVWYGPFGRHTRLDTGDDTFLSR</sequence>
<reference evidence="1" key="1">
    <citation type="journal article" date="2023" name="Mol. Phylogenet. Evol.">
        <title>Genome-scale phylogeny and comparative genomics of the fungal order Sordariales.</title>
        <authorList>
            <person name="Hensen N."/>
            <person name="Bonometti L."/>
            <person name="Westerberg I."/>
            <person name="Brannstrom I.O."/>
            <person name="Guillou S."/>
            <person name="Cros-Aarteil S."/>
            <person name="Calhoun S."/>
            <person name="Haridas S."/>
            <person name="Kuo A."/>
            <person name="Mondo S."/>
            <person name="Pangilinan J."/>
            <person name="Riley R."/>
            <person name="LaButti K."/>
            <person name="Andreopoulos B."/>
            <person name="Lipzen A."/>
            <person name="Chen C."/>
            <person name="Yan M."/>
            <person name="Daum C."/>
            <person name="Ng V."/>
            <person name="Clum A."/>
            <person name="Steindorff A."/>
            <person name="Ohm R.A."/>
            <person name="Martin F."/>
            <person name="Silar P."/>
            <person name="Natvig D.O."/>
            <person name="Lalanne C."/>
            <person name="Gautier V."/>
            <person name="Ament-Velasquez S.L."/>
            <person name="Kruys A."/>
            <person name="Hutchinson M.I."/>
            <person name="Powell A.J."/>
            <person name="Barry K."/>
            <person name="Miller A.N."/>
            <person name="Grigoriev I.V."/>
            <person name="Debuchy R."/>
            <person name="Gladieux P."/>
            <person name="Hiltunen Thoren M."/>
            <person name="Johannesson H."/>
        </authorList>
    </citation>
    <scope>NUCLEOTIDE SEQUENCE</scope>
    <source>
        <strain evidence="1">CBS 955.72</strain>
    </source>
</reference>
<gene>
    <name evidence="1" type="ORF">B0T25DRAFT_520442</name>
</gene>
<dbReference type="Gene3D" id="3.90.550.10">
    <property type="entry name" value="Spore Coat Polysaccharide Biosynthesis Protein SpsA, Chain A"/>
    <property type="match status" value="1"/>
</dbReference>
<name>A0AAJ0MAJ4_9PEZI</name>
<dbReference type="Proteomes" id="UP001275084">
    <property type="component" value="Unassembled WGS sequence"/>
</dbReference>
<dbReference type="Pfam" id="PF13641">
    <property type="entry name" value="Glyco_tranf_2_3"/>
    <property type="match status" value="1"/>
</dbReference>
<evidence type="ECO:0000313" key="2">
    <source>
        <dbReference type="Proteomes" id="UP001275084"/>
    </source>
</evidence>
<evidence type="ECO:0000313" key="1">
    <source>
        <dbReference type="EMBL" id="KAK3345904.1"/>
    </source>
</evidence>
<keyword evidence="2" id="KW-1185">Reference proteome</keyword>
<dbReference type="EMBL" id="JAUIQD010000006">
    <property type="protein sequence ID" value="KAK3345904.1"/>
    <property type="molecule type" value="Genomic_DNA"/>
</dbReference>
<accession>A0AAJ0MAJ4</accession>
<dbReference type="AlphaFoldDB" id="A0AAJ0MAJ4"/>
<reference evidence="1" key="2">
    <citation type="submission" date="2023-06" db="EMBL/GenBank/DDBJ databases">
        <authorList>
            <consortium name="Lawrence Berkeley National Laboratory"/>
            <person name="Haridas S."/>
            <person name="Hensen N."/>
            <person name="Bonometti L."/>
            <person name="Westerberg I."/>
            <person name="Brannstrom I.O."/>
            <person name="Guillou S."/>
            <person name="Cros-Aarteil S."/>
            <person name="Calhoun S."/>
            <person name="Kuo A."/>
            <person name="Mondo S."/>
            <person name="Pangilinan J."/>
            <person name="Riley R."/>
            <person name="Labutti K."/>
            <person name="Andreopoulos B."/>
            <person name="Lipzen A."/>
            <person name="Chen C."/>
            <person name="Yanf M."/>
            <person name="Daum C."/>
            <person name="Ng V."/>
            <person name="Clum A."/>
            <person name="Steindorff A."/>
            <person name="Ohm R."/>
            <person name="Martin F."/>
            <person name="Silar P."/>
            <person name="Natvig D."/>
            <person name="Lalanne C."/>
            <person name="Gautier V."/>
            <person name="Ament-Velasquez S.L."/>
            <person name="Kruys A."/>
            <person name="Hutchinson M.I."/>
            <person name="Powell A.J."/>
            <person name="Barry K."/>
            <person name="Miller A.N."/>
            <person name="Grigoriev I.V."/>
            <person name="Debuchy R."/>
            <person name="Gladieux P."/>
            <person name="Thoren M.H."/>
            <person name="Johannesson H."/>
        </authorList>
    </citation>
    <scope>NUCLEOTIDE SEQUENCE</scope>
    <source>
        <strain evidence="1">CBS 955.72</strain>
    </source>
</reference>
<comment type="caution">
    <text evidence="1">The sequence shown here is derived from an EMBL/GenBank/DDBJ whole genome shotgun (WGS) entry which is preliminary data.</text>
</comment>
<dbReference type="SUPFAM" id="SSF53448">
    <property type="entry name" value="Nucleotide-diphospho-sugar transferases"/>
    <property type="match status" value="1"/>
</dbReference>
<dbReference type="InterPro" id="IPR029044">
    <property type="entry name" value="Nucleotide-diphossugar_trans"/>
</dbReference>
<organism evidence="1 2">
    <name type="scientific">Lasiosphaeria hispida</name>
    <dbReference type="NCBI Taxonomy" id="260671"/>
    <lineage>
        <taxon>Eukaryota</taxon>
        <taxon>Fungi</taxon>
        <taxon>Dikarya</taxon>
        <taxon>Ascomycota</taxon>
        <taxon>Pezizomycotina</taxon>
        <taxon>Sordariomycetes</taxon>
        <taxon>Sordariomycetidae</taxon>
        <taxon>Sordariales</taxon>
        <taxon>Lasiosphaeriaceae</taxon>
        <taxon>Lasiosphaeria</taxon>
    </lineage>
</organism>
<evidence type="ECO:0008006" key="3">
    <source>
        <dbReference type="Google" id="ProtNLM"/>
    </source>
</evidence>
<proteinExistence type="predicted"/>
<protein>
    <recommendedName>
        <fullName evidence="3">Glycosyltransferase 2-like domain-containing protein</fullName>
    </recommendedName>
</protein>